<proteinExistence type="predicted"/>
<evidence type="ECO:0000313" key="3">
    <source>
        <dbReference type="Proteomes" id="UP001156903"/>
    </source>
</evidence>
<name>A0ABQ6BYM1_9BURK</name>
<gene>
    <name evidence="2" type="ORF">GCM10007935_07070</name>
</gene>
<evidence type="ECO:0000259" key="1">
    <source>
        <dbReference type="Pfam" id="PF08281"/>
    </source>
</evidence>
<dbReference type="PANTHER" id="PTHR30173">
    <property type="entry name" value="SIGMA 19 FACTOR"/>
    <property type="match status" value="1"/>
</dbReference>
<feature type="domain" description="RNA polymerase sigma factor 70 region 4 type 2" evidence="1">
    <location>
        <begin position="74"/>
        <end position="121"/>
    </location>
</feature>
<dbReference type="Pfam" id="PF08281">
    <property type="entry name" value="Sigma70_r4_2"/>
    <property type="match status" value="1"/>
</dbReference>
<sequence>MHEAYLRALTSAPAQLEVPPAWLTAVLRHVAIDTLRKHQRDTGQPGAADMPDLAPSAQQLAERVQDSRRALRWLSERLSPDDAALLLLREVFGESHAAIAARTGKSDAACRQSVHRSLARLRAVPGKHKPGDRATADALHALCLRALQTHSPAPLYAILASPVTARGCPAGCDRPGRWHRKRRTRVSRSPAEAGYFNDLKRARLGRAPSSPRRFFLSASYSVKLPS</sequence>
<dbReference type="SUPFAM" id="SSF88659">
    <property type="entry name" value="Sigma3 and sigma4 domains of RNA polymerase sigma factors"/>
    <property type="match status" value="1"/>
</dbReference>
<organism evidence="2 3">
    <name type="scientific">Hydrogenophaga electricum</name>
    <dbReference type="NCBI Taxonomy" id="1230953"/>
    <lineage>
        <taxon>Bacteria</taxon>
        <taxon>Pseudomonadati</taxon>
        <taxon>Pseudomonadota</taxon>
        <taxon>Betaproteobacteria</taxon>
        <taxon>Burkholderiales</taxon>
        <taxon>Comamonadaceae</taxon>
        <taxon>Hydrogenophaga</taxon>
    </lineage>
</organism>
<protein>
    <recommendedName>
        <fullName evidence="1">RNA polymerase sigma factor 70 region 4 type 2 domain-containing protein</fullName>
    </recommendedName>
</protein>
<accession>A0ABQ6BYM1</accession>
<dbReference type="Proteomes" id="UP001156903">
    <property type="component" value="Unassembled WGS sequence"/>
</dbReference>
<dbReference type="EMBL" id="BSPB01000003">
    <property type="protein sequence ID" value="GLS13278.1"/>
    <property type="molecule type" value="Genomic_DNA"/>
</dbReference>
<dbReference type="InterPro" id="IPR052704">
    <property type="entry name" value="ECF_Sigma-70_Domain"/>
</dbReference>
<dbReference type="InterPro" id="IPR013324">
    <property type="entry name" value="RNA_pol_sigma_r3/r4-like"/>
</dbReference>
<evidence type="ECO:0000313" key="2">
    <source>
        <dbReference type="EMBL" id="GLS13278.1"/>
    </source>
</evidence>
<dbReference type="InterPro" id="IPR036388">
    <property type="entry name" value="WH-like_DNA-bd_sf"/>
</dbReference>
<dbReference type="InterPro" id="IPR013249">
    <property type="entry name" value="RNA_pol_sigma70_r4_t2"/>
</dbReference>
<dbReference type="PANTHER" id="PTHR30173:SF36">
    <property type="entry name" value="ECF RNA POLYMERASE SIGMA FACTOR SIGJ"/>
    <property type="match status" value="1"/>
</dbReference>
<comment type="caution">
    <text evidence="2">The sequence shown here is derived from an EMBL/GenBank/DDBJ whole genome shotgun (WGS) entry which is preliminary data.</text>
</comment>
<keyword evidence="3" id="KW-1185">Reference proteome</keyword>
<dbReference type="Gene3D" id="1.10.10.10">
    <property type="entry name" value="Winged helix-like DNA-binding domain superfamily/Winged helix DNA-binding domain"/>
    <property type="match status" value="1"/>
</dbReference>
<reference evidence="3" key="1">
    <citation type="journal article" date="2019" name="Int. J. Syst. Evol. Microbiol.">
        <title>The Global Catalogue of Microorganisms (GCM) 10K type strain sequencing project: providing services to taxonomists for standard genome sequencing and annotation.</title>
        <authorList>
            <consortium name="The Broad Institute Genomics Platform"/>
            <consortium name="The Broad Institute Genome Sequencing Center for Infectious Disease"/>
            <person name="Wu L."/>
            <person name="Ma J."/>
        </authorList>
    </citation>
    <scope>NUCLEOTIDE SEQUENCE [LARGE SCALE GENOMIC DNA]</scope>
    <source>
        <strain evidence="3">NBRC 109341</strain>
    </source>
</reference>